<dbReference type="AlphaFoldDB" id="A0A8J8WM46"/>
<dbReference type="InterPro" id="IPR045518">
    <property type="entry name" value="2EXR"/>
</dbReference>
<dbReference type="Proteomes" id="UP000631181">
    <property type="component" value="Unassembled WGS sequence"/>
</dbReference>
<dbReference type="OrthoDB" id="3540486at2759"/>
<dbReference type="PANTHER" id="PTHR35910">
    <property type="entry name" value="2EXR DOMAIN-CONTAINING PROTEIN"/>
    <property type="match status" value="1"/>
</dbReference>
<dbReference type="Pfam" id="PF20150">
    <property type="entry name" value="2EXR"/>
    <property type="match status" value="1"/>
</dbReference>
<evidence type="ECO:0000313" key="2">
    <source>
        <dbReference type="EMBL" id="KAF7719331.1"/>
    </source>
</evidence>
<protein>
    <recommendedName>
        <fullName evidence="1">2EXR domain-containing protein</fullName>
    </recommendedName>
</protein>
<comment type="caution">
    <text evidence="2">The sequence shown here is derived from an EMBL/GenBank/DDBJ whole genome shotgun (WGS) entry which is preliminary data.</text>
</comment>
<gene>
    <name evidence="2" type="ORF">PECM_006928</name>
</gene>
<evidence type="ECO:0000259" key="1">
    <source>
        <dbReference type="Pfam" id="PF20150"/>
    </source>
</evidence>
<dbReference type="EMBL" id="WIWV01000006">
    <property type="protein sequence ID" value="KAF7719331.1"/>
    <property type="molecule type" value="Genomic_DNA"/>
</dbReference>
<feature type="domain" description="2EXR" evidence="1">
    <location>
        <begin position="5"/>
        <end position="101"/>
    </location>
</feature>
<accession>A0A8J8WM46</accession>
<name>A0A8J8WM46_9EURO</name>
<sequence>MTEVFHLFPELPFELRRMIWKECLPKSRVFDTMLPCLVYEKSRCRGTRWSSRQSWRPPIITRVCRESRAVAHETGRVLFYGDDSNVPDYIDSVWSDATTDIVAQYWCPGLESVMFWPHDDPDTYLFHFAPRYRGTLIAEARLRSALRSPTPSADWSTLSQLRHCYVCLENPVMIHLTRKELLLSGLFGQLGEEFIQLVDPTDVSRLKKFHNLALTSSQQLPETLEFFEQLHTSTSQYMIHNWARETLMRWIYQEWLQVKQTSFVGVPHPERIWLGPRSPGVDEKPFNPMAPETYSKYSMWFHLSDTMHFSYDEKHPWVEEKLAKAPRFLPRIMIRPCIKRCWLPPTPPRRGWPRGHYRVGAR</sequence>
<organism evidence="2 3">
    <name type="scientific">Penicillium ucsense</name>
    <dbReference type="NCBI Taxonomy" id="2839758"/>
    <lineage>
        <taxon>Eukaryota</taxon>
        <taxon>Fungi</taxon>
        <taxon>Dikarya</taxon>
        <taxon>Ascomycota</taxon>
        <taxon>Pezizomycotina</taxon>
        <taxon>Eurotiomycetes</taxon>
        <taxon>Eurotiomycetidae</taxon>
        <taxon>Eurotiales</taxon>
        <taxon>Aspergillaceae</taxon>
        <taxon>Penicillium</taxon>
    </lineage>
</organism>
<keyword evidence="3" id="KW-1185">Reference proteome</keyword>
<evidence type="ECO:0000313" key="3">
    <source>
        <dbReference type="Proteomes" id="UP000631181"/>
    </source>
</evidence>
<reference evidence="2" key="1">
    <citation type="journal article" date="2020" name="Front. Microbiol.">
        <title>Gene regulatory networks of Penicillium echinulatum 2HH and Penicillium oxalicum 114-2 inferred by a computational biology approach.</title>
        <authorList>
            <person name="Lenz A.R."/>
            <person name="Galan-Vasquez E."/>
            <person name="Balbinot E."/>
            <person name="De Abreu F.P."/>
            <person name="De Oliveira N.S."/>
            <person name="Da Rosa L.O."/>
            <person name="De Avila E Silva S."/>
            <person name="Camassola M."/>
            <person name="Dillon A.J.P."/>
            <person name="Perez-Rueda E."/>
        </authorList>
    </citation>
    <scope>NUCLEOTIDE SEQUENCE</scope>
    <source>
        <strain evidence="2">S1M29</strain>
    </source>
</reference>
<proteinExistence type="predicted"/>
<dbReference type="PANTHER" id="PTHR35910:SF1">
    <property type="entry name" value="2EXR DOMAIN-CONTAINING PROTEIN"/>
    <property type="match status" value="1"/>
</dbReference>